<feature type="compositionally biased region" description="Polar residues" evidence="1">
    <location>
        <begin position="146"/>
        <end position="159"/>
    </location>
</feature>
<name>A0A1U7RDW8_ALLSI</name>
<dbReference type="KEGG" id="asn:102377866"/>
<feature type="region of interest" description="Disordered" evidence="1">
    <location>
        <begin position="455"/>
        <end position="628"/>
    </location>
</feature>
<proteinExistence type="predicted"/>
<dbReference type="CTD" id="8537"/>
<evidence type="ECO:0000256" key="1">
    <source>
        <dbReference type="SAM" id="MobiDB-lite"/>
    </source>
</evidence>
<dbReference type="STRING" id="38654.A0A1U7RDW8"/>
<feature type="compositionally biased region" description="Basic and acidic residues" evidence="1">
    <location>
        <begin position="186"/>
        <end position="199"/>
    </location>
</feature>
<feature type="compositionally biased region" description="Polar residues" evidence="1">
    <location>
        <begin position="271"/>
        <end position="284"/>
    </location>
</feature>
<dbReference type="RefSeq" id="XP_006018243.1">
    <property type="nucleotide sequence ID" value="XM_006018181.3"/>
</dbReference>
<dbReference type="eggNOG" id="ENOG502QTR2">
    <property type="taxonomic scope" value="Eukaryota"/>
</dbReference>
<feature type="compositionally biased region" description="Basic and acidic residues" evidence="1">
    <location>
        <begin position="582"/>
        <end position="595"/>
    </location>
</feature>
<feature type="compositionally biased region" description="Polar residues" evidence="1">
    <location>
        <begin position="383"/>
        <end position="394"/>
    </location>
</feature>
<accession>A0A1U7RDW8</accession>
<organism evidence="2 3">
    <name type="scientific">Alligator sinensis</name>
    <name type="common">Chinese alligator</name>
    <dbReference type="NCBI Taxonomy" id="38654"/>
    <lineage>
        <taxon>Eukaryota</taxon>
        <taxon>Metazoa</taxon>
        <taxon>Chordata</taxon>
        <taxon>Craniata</taxon>
        <taxon>Vertebrata</taxon>
        <taxon>Euteleostomi</taxon>
        <taxon>Archelosauria</taxon>
        <taxon>Archosauria</taxon>
        <taxon>Crocodylia</taxon>
        <taxon>Alligatoridae</taxon>
        <taxon>Alligatorinae</taxon>
        <taxon>Alligator</taxon>
    </lineage>
</organism>
<dbReference type="InParanoid" id="A0A1U7RDW8"/>
<evidence type="ECO:0000313" key="3">
    <source>
        <dbReference type="RefSeq" id="XP_006018243.1"/>
    </source>
</evidence>
<feature type="compositionally biased region" description="Basic and acidic residues" evidence="1">
    <location>
        <begin position="414"/>
        <end position="423"/>
    </location>
</feature>
<reference evidence="3" key="1">
    <citation type="submission" date="2025-08" db="UniProtKB">
        <authorList>
            <consortium name="RefSeq"/>
        </authorList>
    </citation>
    <scope>IDENTIFICATION</scope>
</reference>
<feature type="compositionally biased region" description="Basic and acidic residues" evidence="1">
    <location>
        <begin position="296"/>
        <end position="313"/>
    </location>
</feature>
<dbReference type="GeneID" id="102377866"/>
<dbReference type="Proteomes" id="UP000189705">
    <property type="component" value="Unplaced"/>
</dbReference>
<protein>
    <submittedName>
        <fullName evidence="3">Breast carcinoma-amplified sequence 1 isoform X1</fullName>
    </submittedName>
</protein>
<sequence>MGNTTTVSQEAEDQDRTTDDSQAASEFPGNVQNGPVTLQVVQVVSSAKNDEVDARASIVEDNAAVSSQKTMEISSVSDVNGKNLGNGAKKPMPAAKSRFVLAFSRPVPGRTEEQATDSSVGSAKLDVSSEMPELPATAAPEEGSHKNLNQTPSAASISETELAASASLEGENAAPSKPKQVTFFDRLFKLEKGKEKSKTQIETQKGSQATDIPDGGITAEEAAGLQSTPSDVPQGKDLDDCNQKGVQQDAAGANCPVSENPDKAEVKQESSKSVAATELNNSMMSFLKTLVSPSKAEAKSESEDKGSKAEKGHGGQPAQKTAAESQAKGGKKKKPDSPKLGHSTFSKLFRHKSAKEAQQTTNTKGAEQQPATSTNVKSEKNAPLSQEPPTTKQNTKAPEPAAQQQAAAAAATETSKDATKEKAASTPTPLSKLFWKKTAPEDAEVVSNQKVEASLEAVAPDKDVNKSTEATEVTPRREETKPPKTNLRKFFKLSVRDDAGTANSEEVNGPNPSYQTSDSTERPVAPTESEPAGQKTKESSKDKKSTAELSKQKGNKQETKDQQDSREQHTGETDSIQNGGDTAKETPLKKTEKRQSLGGFFKGLGPKKMSDAEVQTDPVSIVPAGKSK</sequence>
<evidence type="ECO:0000313" key="2">
    <source>
        <dbReference type="Proteomes" id="UP000189705"/>
    </source>
</evidence>
<feature type="compositionally biased region" description="Low complexity" evidence="1">
    <location>
        <begin position="395"/>
        <end position="413"/>
    </location>
</feature>
<dbReference type="GO" id="GO:0042552">
    <property type="term" value="P:myelination"/>
    <property type="evidence" value="ECO:0007669"/>
    <property type="project" value="TreeGrafter"/>
</dbReference>
<dbReference type="PANTHER" id="PTHR15016">
    <property type="entry name" value="BREAST CARCINOMA-AMPLIFIED SEQUENCE 1"/>
    <property type="match status" value="1"/>
</dbReference>
<feature type="compositionally biased region" description="Polar residues" evidence="1">
    <location>
        <begin position="356"/>
        <end position="376"/>
    </location>
</feature>
<feature type="compositionally biased region" description="Basic and acidic residues" evidence="1">
    <location>
        <begin position="535"/>
        <end position="546"/>
    </location>
</feature>
<feature type="compositionally biased region" description="Low complexity" evidence="1">
    <location>
        <begin position="597"/>
        <end position="607"/>
    </location>
</feature>
<dbReference type="FunCoup" id="A0A1U7RDW8">
    <property type="interactions" value="12"/>
</dbReference>
<feature type="compositionally biased region" description="Polar residues" evidence="1">
    <location>
        <begin position="200"/>
        <end position="210"/>
    </location>
</feature>
<feature type="region of interest" description="Disordered" evidence="1">
    <location>
        <begin position="64"/>
        <end position="92"/>
    </location>
</feature>
<dbReference type="PANTHER" id="PTHR15016:SF6">
    <property type="entry name" value="BREAST CARCINOMA-AMPLIFIED SEQUENCE 1"/>
    <property type="match status" value="1"/>
</dbReference>
<feature type="region of interest" description="Disordered" evidence="1">
    <location>
        <begin position="1"/>
        <end position="35"/>
    </location>
</feature>
<dbReference type="AlphaFoldDB" id="A0A1U7RDW8"/>
<feature type="compositionally biased region" description="Basic and acidic residues" evidence="1">
    <location>
        <begin position="555"/>
        <end position="572"/>
    </location>
</feature>
<gene>
    <name evidence="3" type="primary">BCAS1</name>
</gene>
<dbReference type="InterPro" id="IPR026115">
    <property type="entry name" value="NABC1"/>
</dbReference>
<feature type="compositionally biased region" description="Polar residues" evidence="1">
    <location>
        <begin position="501"/>
        <end position="518"/>
    </location>
</feature>
<feature type="compositionally biased region" description="Polar residues" evidence="1">
    <location>
        <begin position="20"/>
        <end position="35"/>
    </location>
</feature>
<feature type="region of interest" description="Disordered" evidence="1">
    <location>
        <begin position="106"/>
        <end position="435"/>
    </location>
</feature>
<keyword evidence="2" id="KW-1185">Reference proteome</keyword>
<feature type="compositionally biased region" description="Basic and acidic residues" evidence="1">
    <location>
        <begin position="260"/>
        <end position="270"/>
    </location>
</feature>
<feature type="compositionally biased region" description="Polar residues" evidence="1">
    <location>
        <begin position="64"/>
        <end position="80"/>
    </location>
</feature>
<dbReference type="OrthoDB" id="8962384at2759"/>